<reference evidence="2" key="1">
    <citation type="submission" date="2020-11" db="EMBL/GenBank/DDBJ databases">
        <authorList>
            <consortium name="DOE Joint Genome Institute"/>
            <person name="Ahrendt S."/>
            <person name="Riley R."/>
            <person name="Andreopoulos W."/>
            <person name="Labutti K."/>
            <person name="Pangilinan J."/>
            <person name="Ruiz-Duenas F.J."/>
            <person name="Barrasa J.M."/>
            <person name="Sanchez-Garcia M."/>
            <person name="Camarero S."/>
            <person name="Miyauchi S."/>
            <person name="Serrano A."/>
            <person name="Linde D."/>
            <person name="Babiker R."/>
            <person name="Drula E."/>
            <person name="Ayuso-Fernandez I."/>
            <person name="Pacheco R."/>
            <person name="Padilla G."/>
            <person name="Ferreira P."/>
            <person name="Barriuso J."/>
            <person name="Kellner H."/>
            <person name="Castanera R."/>
            <person name="Alfaro M."/>
            <person name="Ramirez L."/>
            <person name="Pisabarro A.G."/>
            <person name="Kuo A."/>
            <person name="Tritt A."/>
            <person name="Lipzen A."/>
            <person name="He G."/>
            <person name="Yan M."/>
            <person name="Ng V."/>
            <person name="Cullen D."/>
            <person name="Martin F."/>
            <person name="Rosso M.-N."/>
            <person name="Henrissat B."/>
            <person name="Hibbett D."/>
            <person name="Martinez A.T."/>
            <person name="Grigoriev I.V."/>
        </authorList>
    </citation>
    <scope>NUCLEOTIDE SEQUENCE</scope>
    <source>
        <strain evidence="2">MF-IS2</strain>
    </source>
</reference>
<feature type="compositionally biased region" description="Polar residues" evidence="1">
    <location>
        <begin position="212"/>
        <end position="228"/>
    </location>
</feature>
<accession>A0A9P5WZ99</accession>
<gene>
    <name evidence="2" type="ORF">P691DRAFT_782270</name>
</gene>
<dbReference type="OrthoDB" id="2751409at2759"/>
<comment type="caution">
    <text evidence="2">The sequence shown here is derived from an EMBL/GenBank/DDBJ whole genome shotgun (WGS) entry which is preliminary data.</text>
</comment>
<dbReference type="EMBL" id="MU152500">
    <property type="protein sequence ID" value="KAF9440472.1"/>
    <property type="molecule type" value="Genomic_DNA"/>
</dbReference>
<sequence length="552" mass="62068">MYHSSLGPGQSHYNTFTVMAGHSGYAHWTATLYRSLAEDRKGKWKLALEVSLGFPLTQVNGYSRNLCYPSVAVPETGVCLELVRMVSGTPDGRKKMKLIKGKETHGCSEIVRDAGSAFHFTDELFHVQEIGRPIDHTALGDRVPFTLRSHLRGILSGKMTAFVATMSPERQEAFEIQMAQQQAALRLRVKRKARQMVNSPDGGLLLLKVNHGNGNKTGQSNTPQSATRNPDAYPPSPALHFGSDLWGSQSSSPDNPHYGLPISERLNRLLVRERRWEELDFDFDKIIDIPVVATSRRVNLSAGVFSMLYESGVLHQVRIPSGADQEVEWKEIHVAPFFITSGKRLLEQDLQVFIAAQPQTVYTNAAKPHTIHEVQVHLNQLSTGEPHPDAQRTISFKTREEFGRPWVGVECVGDNLLLVLSDDIEEHKPDDQVYAYDWKTGERKLVRYSSSFVECLDTFSAFFSLNERPTPVPYDDWGPPACRWFSGSADGHNIGSITGVFGQRYASLADKYDFGRLFLDEEYVLGIRASEHFPDMDGNWNRIKQLHVLHYG</sequence>
<protein>
    <submittedName>
        <fullName evidence="2">Uncharacterized protein</fullName>
    </submittedName>
</protein>
<evidence type="ECO:0000313" key="2">
    <source>
        <dbReference type="EMBL" id="KAF9440472.1"/>
    </source>
</evidence>
<organism evidence="2 3">
    <name type="scientific">Macrolepiota fuliginosa MF-IS2</name>
    <dbReference type="NCBI Taxonomy" id="1400762"/>
    <lineage>
        <taxon>Eukaryota</taxon>
        <taxon>Fungi</taxon>
        <taxon>Dikarya</taxon>
        <taxon>Basidiomycota</taxon>
        <taxon>Agaricomycotina</taxon>
        <taxon>Agaricomycetes</taxon>
        <taxon>Agaricomycetidae</taxon>
        <taxon>Agaricales</taxon>
        <taxon>Agaricineae</taxon>
        <taxon>Agaricaceae</taxon>
        <taxon>Macrolepiota</taxon>
    </lineage>
</organism>
<feature type="region of interest" description="Disordered" evidence="1">
    <location>
        <begin position="208"/>
        <end position="234"/>
    </location>
</feature>
<evidence type="ECO:0000313" key="3">
    <source>
        <dbReference type="Proteomes" id="UP000807342"/>
    </source>
</evidence>
<evidence type="ECO:0000256" key="1">
    <source>
        <dbReference type="SAM" id="MobiDB-lite"/>
    </source>
</evidence>
<keyword evidence="3" id="KW-1185">Reference proteome</keyword>
<proteinExistence type="predicted"/>
<dbReference type="AlphaFoldDB" id="A0A9P5WZ99"/>
<name>A0A9P5WZ99_9AGAR</name>
<dbReference type="Proteomes" id="UP000807342">
    <property type="component" value="Unassembled WGS sequence"/>
</dbReference>